<dbReference type="AlphaFoldDB" id="A0A916XU63"/>
<evidence type="ECO:0000313" key="2">
    <source>
        <dbReference type="Proteomes" id="UP000613160"/>
    </source>
</evidence>
<proteinExistence type="predicted"/>
<dbReference type="Proteomes" id="UP000613160">
    <property type="component" value="Unassembled WGS sequence"/>
</dbReference>
<reference evidence="1" key="2">
    <citation type="submission" date="2020-09" db="EMBL/GenBank/DDBJ databases">
        <authorList>
            <person name="Sun Q."/>
            <person name="Zhou Y."/>
        </authorList>
    </citation>
    <scope>NUCLEOTIDE SEQUENCE</scope>
    <source>
        <strain evidence="1">CGMCC 1.15493</strain>
    </source>
</reference>
<protein>
    <submittedName>
        <fullName evidence="1">Uncharacterized protein</fullName>
    </submittedName>
</protein>
<name>A0A916XU63_9HYPH</name>
<comment type="caution">
    <text evidence="1">The sequence shown here is derived from an EMBL/GenBank/DDBJ whole genome shotgun (WGS) entry which is preliminary data.</text>
</comment>
<keyword evidence="2" id="KW-1185">Reference proteome</keyword>
<organism evidence="1 2">
    <name type="scientific">Aureimonas glaciei</name>
    <dbReference type="NCBI Taxonomy" id="1776957"/>
    <lineage>
        <taxon>Bacteria</taxon>
        <taxon>Pseudomonadati</taxon>
        <taxon>Pseudomonadota</taxon>
        <taxon>Alphaproteobacteria</taxon>
        <taxon>Hyphomicrobiales</taxon>
        <taxon>Aurantimonadaceae</taxon>
        <taxon>Aureimonas</taxon>
    </lineage>
</organism>
<accession>A0A916XU63</accession>
<gene>
    <name evidence="1" type="ORF">GCM10011335_13680</name>
</gene>
<reference evidence="1" key="1">
    <citation type="journal article" date="2014" name="Int. J. Syst. Evol. Microbiol.">
        <title>Complete genome sequence of Corynebacterium casei LMG S-19264T (=DSM 44701T), isolated from a smear-ripened cheese.</title>
        <authorList>
            <consortium name="US DOE Joint Genome Institute (JGI-PGF)"/>
            <person name="Walter F."/>
            <person name="Albersmeier A."/>
            <person name="Kalinowski J."/>
            <person name="Ruckert C."/>
        </authorList>
    </citation>
    <scope>NUCLEOTIDE SEQUENCE</scope>
    <source>
        <strain evidence="1">CGMCC 1.15493</strain>
    </source>
</reference>
<dbReference type="EMBL" id="BMJJ01000003">
    <property type="protein sequence ID" value="GGD12036.1"/>
    <property type="molecule type" value="Genomic_DNA"/>
</dbReference>
<sequence length="159" mass="17835">MRLLAQSGLITPLNNDISRGKVAYYSREEVAKARLLLQLYEITSTTRTLRDLEFAFFGLDIGMRPRPDWNGAELARHLKVVLEKIAAGEEWVFDVTLKADASGRLVSASYFRLAQEPRVRDTHRADIVAFEAAQGQRLLAQIELPATDLLKPLLDKIAG</sequence>
<evidence type="ECO:0000313" key="1">
    <source>
        <dbReference type="EMBL" id="GGD12036.1"/>
    </source>
</evidence>